<feature type="non-terminal residue" evidence="2">
    <location>
        <position position="1"/>
    </location>
</feature>
<feature type="compositionally biased region" description="Basic and acidic residues" evidence="1">
    <location>
        <begin position="40"/>
        <end position="57"/>
    </location>
</feature>
<feature type="compositionally biased region" description="Polar residues" evidence="1">
    <location>
        <begin position="29"/>
        <end position="39"/>
    </location>
</feature>
<protein>
    <submittedName>
        <fullName evidence="2">Uncharacterized protein</fullName>
    </submittedName>
</protein>
<gene>
    <name evidence="2" type="ORF">Tci_917271</name>
</gene>
<feature type="non-terminal residue" evidence="2">
    <location>
        <position position="103"/>
    </location>
</feature>
<organism evidence="2">
    <name type="scientific">Tanacetum cinerariifolium</name>
    <name type="common">Dalmatian daisy</name>
    <name type="synonym">Chrysanthemum cinerariifolium</name>
    <dbReference type="NCBI Taxonomy" id="118510"/>
    <lineage>
        <taxon>Eukaryota</taxon>
        <taxon>Viridiplantae</taxon>
        <taxon>Streptophyta</taxon>
        <taxon>Embryophyta</taxon>
        <taxon>Tracheophyta</taxon>
        <taxon>Spermatophyta</taxon>
        <taxon>Magnoliopsida</taxon>
        <taxon>eudicotyledons</taxon>
        <taxon>Gunneridae</taxon>
        <taxon>Pentapetalae</taxon>
        <taxon>asterids</taxon>
        <taxon>campanulids</taxon>
        <taxon>Asterales</taxon>
        <taxon>Asteraceae</taxon>
        <taxon>Asteroideae</taxon>
        <taxon>Anthemideae</taxon>
        <taxon>Anthemidinae</taxon>
        <taxon>Tanacetum</taxon>
    </lineage>
</organism>
<evidence type="ECO:0000313" key="2">
    <source>
        <dbReference type="EMBL" id="GFD45302.1"/>
    </source>
</evidence>
<sequence>STNPHNNDGDAAFDGKKPDIDVKKPESKVNVSPSSSAQSRKQDDKTKKEAKGKKFEDCSDNSINKVNDAGAIVPTIGQNSLNITNTFSAVGPSNAATSPTYGK</sequence>
<comment type="caution">
    <text evidence="2">The sequence shown here is derived from an EMBL/GenBank/DDBJ whole genome shotgun (WGS) entry which is preliminary data.</text>
</comment>
<feature type="region of interest" description="Disordered" evidence="1">
    <location>
        <begin position="1"/>
        <end position="64"/>
    </location>
</feature>
<proteinExistence type="predicted"/>
<feature type="compositionally biased region" description="Basic and acidic residues" evidence="1">
    <location>
        <begin position="13"/>
        <end position="27"/>
    </location>
</feature>
<reference evidence="2" key="1">
    <citation type="journal article" date="2019" name="Sci. Rep.">
        <title>Draft genome of Tanacetum cinerariifolium, the natural source of mosquito coil.</title>
        <authorList>
            <person name="Yamashiro T."/>
            <person name="Shiraishi A."/>
            <person name="Satake H."/>
            <person name="Nakayama K."/>
        </authorList>
    </citation>
    <scope>NUCLEOTIDE SEQUENCE</scope>
</reference>
<dbReference type="EMBL" id="BKCJ011645060">
    <property type="protein sequence ID" value="GFD45302.1"/>
    <property type="molecule type" value="Genomic_DNA"/>
</dbReference>
<accession>A0A699WB18</accession>
<name>A0A699WB18_TANCI</name>
<dbReference type="AlphaFoldDB" id="A0A699WB18"/>
<evidence type="ECO:0000256" key="1">
    <source>
        <dbReference type="SAM" id="MobiDB-lite"/>
    </source>
</evidence>